<sequence length="397" mass="43701">MLILLLLAGVVAWIGHACIWTAVLNNVYGHPLPKGLRKGWRLLSGVAILAFPLLISFARSRPLASFGSPENDAAQVWDGSAVLHAGAYLYVVVCGYFALMFVYITIQRALRDRPPCVVSEETRTLDLWPEYGEQLVGNGKHRHAVRVPGNCVFKFDLTNLTLALPNLPPAWDGLTILLVSDLHFHGTPSRTYFDRIFDELTAGPVPDLVCLAGDVVDTDEHREWIRPLLGRLNATGAKFAILGNHDDYHEPERVRAELAAAGYAVLGNGWREVTIRGVKCVTIGHEGPWFKPEPDLKGAPTDTFRLCLSHTPDNFYWGIAHHINLMLCGHVHGGGIRVPLIGSIFVPSVYGRRFDYGVFEENGTAMVVNRGVSGKEPLRIRCNPQAVRITLVPAGAL</sequence>
<accession>A0ABS5BZL1</accession>
<dbReference type="RefSeq" id="WP_210659742.1">
    <property type="nucleotide sequence ID" value="NZ_JAGKQQ010000001.1"/>
</dbReference>
<feature type="transmembrane region" description="Helical" evidence="3">
    <location>
        <begin position="41"/>
        <end position="58"/>
    </location>
</feature>
<evidence type="ECO:0000256" key="2">
    <source>
        <dbReference type="ARBA" id="ARBA00022801"/>
    </source>
</evidence>
<dbReference type="InterPro" id="IPR004843">
    <property type="entry name" value="Calcineurin-like_PHP"/>
</dbReference>
<proteinExistence type="predicted"/>
<dbReference type="InterPro" id="IPR051158">
    <property type="entry name" value="Metallophosphoesterase_sf"/>
</dbReference>
<keyword evidence="2" id="KW-0378">Hydrolase</keyword>
<feature type="transmembrane region" description="Helical" evidence="3">
    <location>
        <begin position="87"/>
        <end position="106"/>
    </location>
</feature>
<dbReference type="Gene3D" id="3.60.21.10">
    <property type="match status" value="1"/>
</dbReference>
<evidence type="ECO:0000259" key="4">
    <source>
        <dbReference type="Pfam" id="PF00149"/>
    </source>
</evidence>
<dbReference type="Pfam" id="PF00149">
    <property type="entry name" value="Metallophos"/>
    <property type="match status" value="1"/>
</dbReference>
<dbReference type="InterPro" id="IPR029052">
    <property type="entry name" value="Metallo-depent_PP-like"/>
</dbReference>
<dbReference type="SUPFAM" id="SSF56300">
    <property type="entry name" value="Metallo-dependent phosphatases"/>
    <property type="match status" value="1"/>
</dbReference>
<gene>
    <name evidence="5" type="ORF">J8F10_28365</name>
</gene>
<evidence type="ECO:0000313" key="5">
    <source>
        <dbReference type="EMBL" id="MBP3959177.1"/>
    </source>
</evidence>
<keyword evidence="3" id="KW-0472">Membrane</keyword>
<dbReference type="PANTHER" id="PTHR31302:SF31">
    <property type="entry name" value="PHOSPHODIESTERASE YAEI"/>
    <property type="match status" value="1"/>
</dbReference>
<keyword evidence="1" id="KW-0479">Metal-binding</keyword>
<reference evidence="5 6" key="1">
    <citation type="submission" date="2021-04" db="EMBL/GenBank/DDBJ databases">
        <authorList>
            <person name="Ivanova A."/>
        </authorList>
    </citation>
    <scope>NUCLEOTIDE SEQUENCE [LARGE SCALE GENOMIC DNA]</scope>
    <source>
        <strain evidence="5 6">G18</strain>
    </source>
</reference>
<comment type="caution">
    <text evidence="5">The sequence shown here is derived from an EMBL/GenBank/DDBJ whole genome shotgun (WGS) entry which is preliminary data.</text>
</comment>
<evidence type="ECO:0000256" key="1">
    <source>
        <dbReference type="ARBA" id="ARBA00022723"/>
    </source>
</evidence>
<keyword evidence="3" id="KW-1133">Transmembrane helix</keyword>
<feature type="domain" description="Calcineurin-like phosphoesterase" evidence="4">
    <location>
        <begin position="175"/>
        <end position="332"/>
    </location>
</feature>
<name>A0ABS5BZL1_9BACT</name>
<evidence type="ECO:0000256" key="3">
    <source>
        <dbReference type="SAM" id="Phobius"/>
    </source>
</evidence>
<dbReference type="EMBL" id="JAGKQQ010000001">
    <property type="protein sequence ID" value="MBP3959177.1"/>
    <property type="molecule type" value="Genomic_DNA"/>
</dbReference>
<keyword evidence="6" id="KW-1185">Reference proteome</keyword>
<keyword evidence="3" id="KW-0812">Transmembrane</keyword>
<organism evidence="5 6">
    <name type="scientific">Gemmata palustris</name>
    <dbReference type="NCBI Taxonomy" id="2822762"/>
    <lineage>
        <taxon>Bacteria</taxon>
        <taxon>Pseudomonadati</taxon>
        <taxon>Planctomycetota</taxon>
        <taxon>Planctomycetia</taxon>
        <taxon>Gemmatales</taxon>
        <taxon>Gemmataceae</taxon>
        <taxon>Gemmata</taxon>
    </lineage>
</organism>
<evidence type="ECO:0000313" key="6">
    <source>
        <dbReference type="Proteomes" id="UP000676565"/>
    </source>
</evidence>
<protein>
    <submittedName>
        <fullName evidence="5">Metallophosphoesterase</fullName>
    </submittedName>
</protein>
<dbReference type="Proteomes" id="UP000676565">
    <property type="component" value="Unassembled WGS sequence"/>
</dbReference>
<dbReference type="PANTHER" id="PTHR31302">
    <property type="entry name" value="TRANSMEMBRANE PROTEIN WITH METALLOPHOSPHOESTERASE DOMAIN-RELATED"/>
    <property type="match status" value="1"/>
</dbReference>